<organism evidence="10 11">
    <name type="scientific">Candidatus Fervidibacter sacchari</name>
    <dbReference type="NCBI Taxonomy" id="1448929"/>
    <lineage>
        <taxon>Bacteria</taxon>
        <taxon>Candidatus Fervidibacterota</taxon>
        <taxon>Candidatus Fervidibacter</taxon>
    </lineage>
</organism>
<feature type="transmembrane region" description="Helical" evidence="7">
    <location>
        <begin position="297"/>
        <end position="321"/>
    </location>
</feature>
<dbReference type="CDD" id="cd18552">
    <property type="entry name" value="ABC_6TM_MsbA_like"/>
    <property type="match status" value="1"/>
</dbReference>
<dbReference type="PANTHER" id="PTHR43394:SF1">
    <property type="entry name" value="ATP-BINDING CASSETTE SUB-FAMILY B MEMBER 10, MITOCHONDRIAL"/>
    <property type="match status" value="1"/>
</dbReference>
<feature type="transmembrane region" description="Helical" evidence="7">
    <location>
        <begin position="43"/>
        <end position="62"/>
    </location>
</feature>
<name>A0ABT2EMS4_9BACT</name>
<evidence type="ECO:0000313" key="11">
    <source>
        <dbReference type="Proteomes" id="UP001204798"/>
    </source>
</evidence>
<evidence type="ECO:0000256" key="3">
    <source>
        <dbReference type="ARBA" id="ARBA00022741"/>
    </source>
</evidence>
<dbReference type="InterPro" id="IPR017871">
    <property type="entry name" value="ABC_transporter-like_CS"/>
</dbReference>
<dbReference type="Pfam" id="PF00005">
    <property type="entry name" value="ABC_tran"/>
    <property type="match status" value="1"/>
</dbReference>
<dbReference type="SUPFAM" id="SSF90123">
    <property type="entry name" value="ABC transporter transmembrane region"/>
    <property type="match status" value="1"/>
</dbReference>
<dbReference type="Pfam" id="PF00664">
    <property type="entry name" value="ABC_membrane"/>
    <property type="match status" value="1"/>
</dbReference>
<feature type="transmembrane region" description="Helical" evidence="7">
    <location>
        <begin position="103"/>
        <end position="123"/>
    </location>
</feature>
<keyword evidence="11" id="KW-1185">Reference proteome</keyword>
<evidence type="ECO:0000256" key="6">
    <source>
        <dbReference type="ARBA" id="ARBA00023136"/>
    </source>
</evidence>
<dbReference type="Gene3D" id="1.20.1560.10">
    <property type="entry name" value="ABC transporter type 1, transmembrane domain"/>
    <property type="match status" value="1"/>
</dbReference>
<dbReference type="PROSITE" id="PS50893">
    <property type="entry name" value="ABC_TRANSPORTER_2"/>
    <property type="match status" value="1"/>
</dbReference>
<feature type="transmembrane region" description="Helical" evidence="7">
    <location>
        <begin position="211"/>
        <end position="228"/>
    </location>
</feature>
<dbReference type="PROSITE" id="PS50929">
    <property type="entry name" value="ABC_TM1F"/>
    <property type="match status" value="1"/>
</dbReference>
<evidence type="ECO:0000256" key="4">
    <source>
        <dbReference type="ARBA" id="ARBA00022840"/>
    </source>
</evidence>
<keyword evidence="5 7" id="KW-1133">Transmembrane helix</keyword>
<evidence type="ECO:0000256" key="1">
    <source>
        <dbReference type="ARBA" id="ARBA00004651"/>
    </source>
</evidence>
<reference evidence="10 11" key="1">
    <citation type="submission" date="2022-08" db="EMBL/GenBank/DDBJ databases">
        <title>Bacterial and archaeal communities from various locations to study Microbial Dark Matter (Phase II).</title>
        <authorList>
            <person name="Stepanauskas R."/>
        </authorList>
    </citation>
    <scope>NUCLEOTIDE SEQUENCE [LARGE SCALE GENOMIC DNA]</scope>
    <source>
        <strain evidence="10 11">PD1</strain>
    </source>
</reference>
<feature type="domain" description="ABC transporter" evidence="8">
    <location>
        <begin position="386"/>
        <end position="620"/>
    </location>
</feature>
<feature type="domain" description="ABC transmembrane type-1" evidence="9">
    <location>
        <begin position="44"/>
        <end position="352"/>
    </location>
</feature>
<dbReference type="Proteomes" id="UP001204798">
    <property type="component" value="Unassembled WGS sequence"/>
</dbReference>
<dbReference type="EMBL" id="JANUCP010000002">
    <property type="protein sequence ID" value="MCS3919227.1"/>
    <property type="molecule type" value="Genomic_DNA"/>
</dbReference>
<keyword evidence="3" id="KW-0547">Nucleotide-binding</keyword>
<evidence type="ECO:0000259" key="8">
    <source>
        <dbReference type="PROSITE" id="PS50893"/>
    </source>
</evidence>
<dbReference type="SMART" id="SM00382">
    <property type="entry name" value="AAA"/>
    <property type="match status" value="1"/>
</dbReference>
<evidence type="ECO:0000313" key="10">
    <source>
        <dbReference type="EMBL" id="MCS3919227.1"/>
    </source>
</evidence>
<keyword evidence="6 7" id="KW-0472">Membrane</keyword>
<dbReference type="InterPro" id="IPR003439">
    <property type="entry name" value="ABC_transporter-like_ATP-bd"/>
</dbReference>
<dbReference type="InterPro" id="IPR027417">
    <property type="entry name" value="P-loop_NTPase"/>
</dbReference>
<accession>A0ABT2EMS4</accession>
<comment type="subcellular location">
    <subcellularLocation>
        <location evidence="1">Cell membrane</location>
        <topology evidence="1">Multi-pass membrane protein</topology>
    </subcellularLocation>
</comment>
<dbReference type="SUPFAM" id="SSF52540">
    <property type="entry name" value="P-loop containing nucleoside triphosphate hydrolases"/>
    <property type="match status" value="1"/>
</dbReference>
<dbReference type="InterPro" id="IPR003593">
    <property type="entry name" value="AAA+_ATPase"/>
</dbReference>
<proteinExistence type="predicted"/>
<dbReference type="InterPro" id="IPR039421">
    <property type="entry name" value="Type_1_exporter"/>
</dbReference>
<dbReference type="Gene3D" id="3.40.50.300">
    <property type="entry name" value="P-loop containing nucleotide triphosphate hydrolases"/>
    <property type="match status" value="1"/>
</dbReference>
<comment type="caution">
    <text evidence="10">The sequence shown here is derived from an EMBL/GenBank/DDBJ whole genome shotgun (WGS) entry which is preliminary data.</text>
</comment>
<protein>
    <submittedName>
        <fullName evidence="10">ABC-type multidrug transport system fused ATPase/permease subunit</fullName>
    </submittedName>
</protein>
<gene>
    <name evidence="10" type="ORF">M2350_001627</name>
</gene>
<dbReference type="RefSeq" id="WP_259095436.1">
    <property type="nucleotide sequence ID" value="NZ_CP130454.1"/>
</dbReference>
<dbReference type="PROSITE" id="PS00211">
    <property type="entry name" value="ABC_TRANSPORTER_1"/>
    <property type="match status" value="1"/>
</dbReference>
<dbReference type="InterPro" id="IPR011527">
    <property type="entry name" value="ABC1_TM_dom"/>
</dbReference>
<evidence type="ECO:0000256" key="7">
    <source>
        <dbReference type="SAM" id="Phobius"/>
    </source>
</evidence>
<dbReference type="PANTHER" id="PTHR43394">
    <property type="entry name" value="ATP-DEPENDENT PERMEASE MDL1, MITOCHONDRIAL"/>
    <property type="match status" value="1"/>
</dbReference>
<dbReference type="InterPro" id="IPR036640">
    <property type="entry name" value="ABC1_TM_sf"/>
</dbReference>
<evidence type="ECO:0000256" key="5">
    <source>
        <dbReference type="ARBA" id="ARBA00022989"/>
    </source>
</evidence>
<evidence type="ECO:0000259" key="9">
    <source>
        <dbReference type="PROSITE" id="PS50929"/>
    </source>
</evidence>
<evidence type="ECO:0000256" key="2">
    <source>
        <dbReference type="ARBA" id="ARBA00022692"/>
    </source>
</evidence>
<sequence length="622" mass="69484">MSLREAKMKKSQVPHWSDGKELLVKGDAFWRLLAFFRPYWKRVAACVLLIGAAEGLRFYFIWLTQHLLRPLIESGVQAGEGDWLIRTVQKGLQWLFADASNRLILLGAVCLVGVGVAVMRAALSFAHTFLANNIAQKVVLDLRRRLYAHLQTMPPSFFEHERTGQLLARVVNDVAALQSLVTIGIEDLVAAPFLILGSLVLMLVISPPLTVIALILLPLVGWFMWRLGRRLKRASYDTQVALGQLTALLRESFSAIKIVQAFGAEEQALLQFDQRNRQVYQHTLRAIRLRTLLSPSVELIGTIGVIAGVFIGGVFVIQGWLRPENLLAFMVYFYTLASSTRRLTQIQAVKEQVAGAAERVFQVLDTEPEITDAPDSIDLPTVRGEVTFEDVRFRYPNGEEVLKGVSFKVRPGEKVAIVGPSGVGKTTIVMLLMRFYDPTEGRILLDGHDLRKIRLASLRRHIGLVLQDTFVIDGTVRENITLGNPDATDEEIVEAAKLANAHEFIERLPNGYDTWVGEGGAFLSVGQRQRIALARALLKKPAILVLDEVTSHLDAESEAAVQQAIERAMQGRTVILIAHRLSTVKNADRILVLQDGKIVEEGRHEELVAANTYYRRLYELQQ</sequence>
<keyword evidence="4" id="KW-0067">ATP-binding</keyword>
<keyword evidence="2 7" id="KW-0812">Transmembrane</keyword>